<dbReference type="OrthoDB" id="9816293at2"/>
<organism evidence="2 3">
    <name type="scientific">Pseudothauera nasutitermitis</name>
    <dbReference type="NCBI Taxonomy" id="2565930"/>
    <lineage>
        <taxon>Bacteria</taxon>
        <taxon>Pseudomonadati</taxon>
        <taxon>Pseudomonadota</taxon>
        <taxon>Betaproteobacteria</taxon>
        <taxon>Rhodocyclales</taxon>
        <taxon>Zoogloeaceae</taxon>
        <taxon>Pseudothauera</taxon>
    </lineage>
</organism>
<evidence type="ECO:0000313" key="3">
    <source>
        <dbReference type="Proteomes" id="UP000308430"/>
    </source>
</evidence>
<keyword evidence="1" id="KW-0472">Membrane</keyword>
<keyword evidence="3" id="KW-1185">Reference proteome</keyword>
<dbReference type="Proteomes" id="UP000308430">
    <property type="component" value="Unassembled WGS sequence"/>
</dbReference>
<dbReference type="RefSeq" id="WP_136346648.1">
    <property type="nucleotide sequence ID" value="NZ_SSOC01000001.1"/>
</dbReference>
<dbReference type="InterPro" id="IPR007401">
    <property type="entry name" value="DUF454"/>
</dbReference>
<feature type="transmembrane region" description="Helical" evidence="1">
    <location>
        <begin position="89"/>
        <end position="106"/>
    </location>
</feature>
<protein>
    <submittedName>
        <fullName evidence="2">DUF454 domain-containing protein</fullName>
    </submittedName>
</protein>
<accession>A0A4S4B3N7</accession>
<keyword evidence="1" id="KW-0812">Transmembrane</keyword>
<keyword evidence="1" id="KW-1133">Transmembrane helix</keyword>
<dbReference type="PANTHER" id="PTHR35813:SF1">
    <property type="entry name" value="INNER MEMBRANE PROTEIN YBAN"/>
    <property type="match status" value="1"/>
</dbReference>
<evidence type="ECO:0000256" key="1">
    <source>
        <dbReference type="SAM" id="Phobius"/>
    </source>
</evidence>
<name>A0A4S4B3N7_9RHOO</name>
<feature type="transmembrane region" description="Helical" evidence="1">
    <location>
        <begin position="112"/>
        <end position="130"/>
    </location>
</feature>
<dbReference type="EMBL" id="SSOC01000001">
    <property type="protein sequence ID" value="THF67239.1"/>
    <property type="molecule type" value="Genomic_DNA"/>
</dbReference>
<comment type="caution">
    <text evidence="2">The sequence shown here is derived from an EMBL/GenBank/DDBJ whole genome shotgun (WGS) entry which is preliminary data.</text>
</comment>
<gene>
    <name evidence="2" type="ORF">E6C76_02340</name>
</gene>
<dbReference type="PANTHER" id="PTHR35813">
    <property type="entry name" value="INNER MEMBRANE PROTEIN YBAN"/>
    <property type="match status" value="1"/>
</dbReference>
<evidence type="ECO:0000313" key="2">
    <source>
        <dbReference type="EMBL" id="THF67239.1"/>
    </source>
</evidence>
<dbReference type="AlphaFoldDB" id="A0A4S4B3N7"/>
<sequence length="147" mass="16084">MKSSTELQSTPPPLSRGKRWAWLALAYASLAVGLLALVIPGIPTTEFILLSAWAANRSSPRLSAWLARHRVFGPMLHNWHNGRVVAHKAKLSASLAMSACLLVMLWTVPHRWVIVVAAIGMAIGACWMWSRPESVDEARARAPQAGQ</sequence>
<dbReference type="Pfam" id="PF04304">
    <property type="entry name" value="DUF454"/>
    <property type="match status" value="1"/>
</dbReference>
<proteinExistence type="predicted"/>
<dbReference type="GO" id="GO:0005886">
    <property type="term" value="C:plasma membrane"/>
    <property type="evidence" value="ECO:0007669"/>
    <property type="project" value="TreeGrafter"/>
</dbReference>
<reference evidence="2 3" key="1">
    <citation type="submission" date="2019-04" db="EMBL/GenBank/DDBJ databases">
        <title>Azoarcus nasutitermitis sp. nov. isolated from termite nest.</title>
        <authorList>
            <person name="Lin S.-Y."/>
            <person name="Hameed A."/>
            <person name="Hsu Y.-H."/>
            <person name="Young C.-C."/>
        </authorList>
    </citation>
    <scope>NUCLEOTIDE SEQUENCE [LARGE SCALE GENOMIC DNA]</scope>
    <source>
        <strain evidence="2 3">CC-YHH838</strain>
    </source>
</reference>
<feature type="transmembrane region" description="Helical" evidence="1">
    <location>
        <begin position="20"/>
        <end position="39"/>
    </location>
</feature>